<proteinExistence type="predicted"/>
<reference evidence="1 2" key="1">
    <citation type="submission" date="2018-07" db="EMBL/GenBank/DDBJ databases">
        <title>Genome sequences of Haloplanus salinus JCM 18368T.</title>
        <authorList>
            <person name="Kim Y.B."/>
            <person name="Roh S.W."/>
        </authorList>
    </citation>
    <scope>NUCLEOTIDE SEQUENCE [LARGE SCALE GENOMIC DNA]</scope>
    <source>
        <strain evidence="1 2">JCM 18368</strain>
    </source>
</reference>
<name>A0A368NBF9_9EURY</name>
<sequence>MTRKTVIYEASLDVRLPPENIEAAYEELVHANSVEVISEERGILRVVEQVVATSPFDAFARAQRVTTAQLEAGDIEYYNVSHYFAEEVSC</sequence>
<gene>
    <name evidence="1" type="ORF">DU504_11755</name>
</gene>
<evidence type="ECO:0000313" key="2">
    <source>
        <dbReference type="Proteomes" id="UP000252189"/>
    </source>
</evidence>
<dbReference type="RefSeq" id="WP_114449466.1">
    <property type="nucleotide sequence ID" value="NZ_QPHM01000001.1"/>
</dbReference>
<protein>
    <submittedName>
        <fullName evidence="1">Uncharacterized protein</fullName>
    </submittedName>
</protein>
<dbReference type="Proteomes" id="UP000252189">
    <property type="component" value="Unassembled WGS sequence"/>
</dbReference>
<dbReference type="AlphaFoldDB" id="A0A368NBF9"/>
<accession>A0A368NBF9</accession>
<comment type="caution">
    <text evidence="1">The sequence shown here is derived from an EMBL/GenBank/DDBJ whole genome shotgun (WGS) entry which is preliminary data.</text>
</comment>
<organism evidence="1 2">
    <name type="scientific">Haloplanus salinus</name>
    <dbReference type="NCBI Taxonomy" id="1126245"/>
    <lineage>
        <taxon>Archaea</taxon>
        <taxon>Methanobacteriati</taxon>
        <taxon>Methanobacteriota</taxon>
        <taxon>Stenosarchaea group</taxon>
        <taxon>Halobacteria</taxon>
        <taxon>Halobacteriales</taxon>
        <taxon>Haloferacaceae</taxon>
        <taxon>Haloplanus</taxon>
    </lineage>
</organism>
<keyword evidence="2" id="KW-1185">Reference proteome</keyword>
<dbReference type="EMBL" id="QPHM01000001">
    <property type="protein sequence ID" value="RCU47907.1"/>
    <property type="molecule type" value="Genomic_DNA"/>
</dbReference>
<evidence type="ECO:0000313" key="1">
    <source>
        <dbReference type="EMBL" id="RCU47907.1"/>
    </source>
</evidence>